<dbReference type="KEGG" id="hir:HETIRDRAFT_461146"/>
<dbReference type="PANTHER" id="PTHR31694">
    <property type="entry name" value="DESICCATION-LIKE PROTEIN"/>
    <property type="match status" value="1"/>
</dbReference>
<evidence type="ECO:0000313" key="3">
    <source>
        <dbReference type="Proteomes" id="UP000030671"/>
    </source>
</evidence>
<dbReference type="EMBL" id="KI925465">
    <property type="protein sequence ID" value="ETW76167.1"/>
    <property type="molecule type" value="Genomic_DNA"/>
</dbReference>
<feature type="signal peptide" evidence="1">
    <location>
        <begin position="1"/>
        <end position="18"/>
    </location>
</feature>
<name>W4JRG8_HETIT</name>
<organism evidence="2 3">
    <name type="scientific">Heterobasidion irregulare (strain TC 32-1)</name>
    <dbReference type="NCBI Taxonomy" id="747525"/>
    <lineage>
        <taxon>Eukaryota</taxon>
        <taxon>Fungi</taxon>
        <taxon>Dikarya</taxon>
        <taxon>Basidiomycota</taxon>
        <taxon>Agaricomycotina</taxon>
        <taxon>Agaricomycetes</taxon>
        <taxon>Russulales</taxon>
        <taxon>Bondarzewiaceae</taxon>
        <taxon>Heterobasidion</taxon>
        <taxon>Heterobasidion annosum species complex</taxon>
    </lineage>
</organism>
<accession>W4JRG8</accession>
<dbReference type="InterPro" id="IPR052965">
    <property type="entry name" value="Pigment-catalase-like"/>
</dbReference>
<dbReference type="eggNOG" id="ENOG502RXKA">
    <property type="taxonomic scope" value="Eukaryota"/>
</dbReference>
<keyword evidence="1" id="KW-0732">Signal</keyword>
<dbReference type="RefSeq" id="XP_009552380.1">
    <property type="nucleotide sequence ID" value="XM_009554085.1"/>
</dbReference>
<dbReference type="PANTHER" id="PTHR31694:SF26">
    <property type="entry name" value="OS05G0151100 PROTEIN"/>
    <property type="match status" value="1"/>
</dbReference>
<dbReference type="InParanoid" id="W4JRG8"/>
<evidence type="ECO:0000313" key="2">
    <source>
        <dbReference type="EMBL" id="ETW76167.1"/>
    </source>
</evidence>
<protein>
    <submittedName>
        <fullName evidence="2">Uncharacterized protein</fullName>
    </submittedName>
</protein>
<dbReference type="AlphaFoldDB" id="W4JRG8"/>
<reference evidence="2 3" key="1">
    <citation type="journal article" date="2012" name="New Phytol.">
        <title>Insight into trade-off between wood decay and parasitism from the genome of a fungal forest pathogen.</title>
        <authorList>
            <person name="Olson A."/>
            <person name="Aerts A."/>
            <person name="Asiegbu F."/>
            <person name="Belbahri L."/>
            <person name="Bouzid O."/>
            <person name="Broberg A."/>
            <person name="Canback B."/>
            <person name="Coutinho P.M."/>
            <person name="Cullen D."/>
            <person name="Dalman K."/>
            <person name="Deflorio G."/>
            <person name="van Diepen L.T."/>
            <person name="Dunand C."/>
            <person name="Duplessis S."/>
            <person name="Durling M."/>
            <person name="Gonthier P."/>
            <person name="Grimwood J."/>
            <person name="Fossdal C.G."/>
            <person name="Hansson D."/>
            <person name="Henrissat B."/>
            <person name="Hietala A."/>
            <person name="Himmelstrand K."/>
            <person name="Hoffmeister D."/>
            <person name="Hogberg N."/>
            <person name="James T.Y."/>
            <person name="Karlsson M."/>
            <person name="Kohler A."/>
            <person name="Kues U."/>
            <person name="Lee Y.H."/>
            <person name="Lin Y.C."/>
            <person name="Lind M."/>
            <person name="Lindquist E."/>
            <person name="Lombard V."/>
            <person name="Lucas S."/>
            <person name="Lunden K."/>
            <person name="Morin E."/>
            <person name="Murat C."/>
            <person name="Park J."/>
            <person name="Raffaello T."/>
            <person name="Rouze P."/>
            <person name="Salamov A."/>
            <person name="Schmutz J."/>
            <person name="Solheim H."/>
            <person name="Stahlberg J."/>
            <person name="Velez H."/>
            <person name="de Vries R.P."/>
            <person name="Wiebenga A."/>
            <person name="Woodward S."/>
            <person name="Yakovlev I."/>
            <person name="Garbelotto M."/>
            <person name="Martin F."/>
            <person name="Grigoriev I.V."/>
            <person name="Stenlid J."/>
        </authorList>
    </citation>
    <scope>NUCLEOTIDE SEQUENCE [LARGE SCALE GENOMIC DNA]</scope>
    <source>
        <strain evidence="2 3">TC 32-1</strain>
    </source>
</reference>
<dbReference type="InterPro" id="IPR009078">
    <property type="entry name" value="Ferritin-like_SF"/>
</dbReference>
<dbReference type="Pfam" id="PF13668">
    <property type="entry name" value="Ferritin_2"/>
    <property type="match status" value="1"/>
</dbReference>
<dbReference type="OrthoDB" id="1001765at2759"/>
<sequence>MFSAIFVSLAILAGSVTARPLARATADVPTDTQVLNYALTLEHLENAFYAEALSKFSRQNFKDAGLPDFAYGRFLEIMRHEKTHVDFLTTALGENATKPCTYSFPITDPKSFVTISRSLETVGTSAYVGASKFIQNKDYLLAAATILTTEARQSAWIDSAVRKSSAWSGPFETPLDMNQVFSIASGFITSCPSSNPPLPVKAFPALKAASGATAAPGKSFKLDFARPADASTKLYGAFLSGQNALIVPVGADGSVSVPSELRGTVYLLLTSDANGVSDSSTVAGPLMLEFPYDSFGNLITLPF</sequence>
<dbReference type="SUPFAM" id="SSF47240">
    <property type="entry name" value="Ferritin-like"/>
    <property type="match status" value="1"/>
</dbReference>
<feature type="chain" id="PRO_5004844918" evidence="1">
    <location>
        <begin position="19"/>
        <end position="303"/>
    </location>
</feature>
<proteinExistence type="predicted"/>
<dbReference type="Proteomes" id="UP000030671">
    <property type="component" value="Unassembled WGS sequence"/>
</dbReference>
<evidence type="ECO:0000256" key="1">
    <source>
        <dbReference type="SAM" id="SignalP"/>
    </source>
</evidence>
<dbReference type="GeneID" id="20677142"/>
<gene>
    <name evidence="2" type="ORF">HETIRDRAFT_461146</name>
</gene>
<keyword evidence="3" id="KW-1185">Reference proteome</keyword>
<dbReference type="HOGENOM" id="CLU_029630_0_0_1"/>